<dbReference type="InterPro" id="IPR050627">
    <property type="entry name" value="Nitroreductase/BluB"/>
</dbReference>
<accession>A0A6G4X5H1</accession>
<dbReference type="PANTHER" id="PTHR23026:SF123">
    <property type="entry name" value="NAD(P)H NITROREDUCTASE RV3131-RELATED"/>
    <property type="match status" value="1"/>
</dbReference>
<keyword evidence="4" id="KW-1185">Reference proteome</keyword>
<comment type="caution">
    <text evidence="3">The sequence shown here is derived from an EMBL/GenBank/DDBJ whole genome shotgun (WGS) entry which is preliminary data.</text>
</comment>
<evidence type="ECO:0000313" key="4">
    <source>
        <dbReference type="Proteomes" id="UP000477722"/>
    </source>
</evidence>
<sequence>MTVPDLSLLTAEDLEVLLAAATAAPSIHNTQPWRFHADPVTRSIEVHRAPQRALPLTDPACRAQYLSVGAAVFNLRLAADRLGRRPVVRLLPRPDQPALLAGVRLIERPYPRERWGPALYQAIARRHSSRMPFTGRPVPGPVVAELTRAARVEGAWLRVPAFAGIQRVLRLTAAGESRNVADSGRAAESRTWVTPPGAGAYGIPVTALGPRDLAGRIPLRDFAAARRTRRAPALRFERHTQLAVLCTAHDRRVDWLRAGQALQHALLVATAHGVRTSMLHQAMEWPDLRHALRGTQQRRCCPQLLIRFGYGPEGGWTPRAPAELSTGGPLGRPGGTDGPPRGEAGSPSLAAEPGPPVIARVTEPPDHRIP</sequence>
<feature type="compositionally biased region" description="Gly residues" evidence="1">
    <location>
        <begin position="328"/>
        <end position="337"/>
    </location>
</feature>
<dbReference type="InterPro" id="IPR029479">
    <property type="entry name" value="Nitroreductase"/>
</dbReference>
<evidence type="ECO:0000313" key="3">
    <source>
        <dbReference type="EMBL" id="NGO71984.1"/>
    </source>
</evidence>
<dbReference type="NCBIfam" id="NF047509">
    <property type="entry name" value="Rv3131_FMN_oxido"/>
    <property type="match status" value="1"/>
</dbReference>
<feature type="domain" description="Nitroreductase" evidence="2">
    <location>
        <begin position="9"/>
        <end position="36"/>
    </location>
</feature>
<name>A0A6G4X5H1_9ACTN</name>
<dbReference type="EMBL" id="JAAKZZ010000381">
    <property type="protein sequence ID" value="NGO71984.1"/>
    <property type="molecule type" value="Genomic_DNA"/>
</dbReference>
<dbReference type="PANTHER" id="PTHR23026">
    <property type="entry name" value="NADPH NITROREDUCTASE"/>
    <property type="match status" value="1"/>
</dbReference>
<reference evidence="3 4" key="1">
    <citation type="submission" date="2020-02" db="EMBL/GenBank/DDBJ databases">
        <title>Whole-genome analyses of novel actinobacteria.</title>
        <authorList>
            <person name="Sahin N."/>
            <person name="Tatar D."/>
        </authorList>
    </citation>
    <scope>NUCLEOTIDE SEQUENCE [LARGE SCALE GENOMIC DNA]</scope>
    <source>
        <strain evidence="3 4">SB3404</strain>
    </source>
</reference>
<gene>
    <name evidence="3" type="ORF">G5C65_27285</name>
</gene>
<dbReference type="Proteomes" id="UP000477722">
    <property type="component" value="Unassembled WGS sequence"/>
</dbReference>
<dbReference type="InterPro" id="IPR000415">
    <property type="entry name" value="Nitroreductase-like"/>
</dbReference>
<proteinExistence type="predicted"/>
<dbReference type="RefSeq" id="WP_165301639.1">
    <property type="nucleotide sequence ID" value="NZ_JAAKZZ010000381.1"/>
</dbReference>
<evidence type="ECO:0000256" key="1">
    <source>
        <dbReference type="SAM" id="MobiDB-lite"/>
    </source>
</evidence>
<dbReference type="GO" id="GO:0016491">
    <property type="term" value="F:oxidoreductase activity"/>
    <property type="evidence" value="ECO:0007669"/>
    <property type="project" value="InterPro"/>
</dbReference>
<protein>
    <recommendedName>
        <fullName evidence="2">Nitroreductase domain-containing protein</fullName>
    </recommendedName>
</protein>
<feature type="domain" description="Nitroreductase" evidence="2">
    <location>
        <begin position="123"/>
        <end position="283"/>
    </location>
</feature>
<dbReference type="AlphaFoldDB" id="A0A6G4X5H1"/>
<dbReference type="Gene3D" id="3.40.109.10">
    <property type="entry name" value="NADH Oxidase"/>
    <property type="match status" value="2"/>
</dbReference>
<organism evidence="3 4">
    <name type="scientific">Streptomyces boncukensis</name>
    <dbReference type="NCBI Taxonomy" id="2711219"/>
    <lineage>
        <taxon>Bacteria</taxon>
        <taxon>Bacillati</taxon>
        <taxon>Actinomycetota</taxon>
        <taxon>Actinomycetes</taxon>
        <taxon>Kitasatosporales</taxon>
        <taxon>Streptomycetaceae</taxon>
        <taxon>Streptomyces</taxon>
    </lineage>
</organism>
<dbReference type="Pfam" id="PF00881">
    <property type="entry name" value="Nitroreductase"/>
    <property type="match status" value="2"/>
</dbReference>
<dbReference type="SUPFAM" id="SSF55469">
    <property type="entry name" value="FMN-dependent nitroreductase-like"/>
    <property type="match status" value="2"/>
</dbReference>
<feature type="region of interest" description="Disordered" evidence="1">
    <location>
        <begin position="317"/>
        <end position="370"/>
    </location>
</feature>
<evidence type="ECO:0000259" key="2">
    <source>
        <dbReference type="Pfam" id="PF00881"/>
    </source>
</evidence>